<evidence type="ECO:0000313" key="3">
    <source>
        <dbReference type="Proteomes" id="UP001183648"/>
    </source>
</evidence>
<dbReference type="EMBL" id="JAVDYG010000001">
    <property type="protein sequence ID" value="MDR7361388.1"/>
    <property type="molecule type" value="Genomic_DNA"/>
</dbReference>
<keyword evidence="1" id="KW-0472">Membrane</keyword>
<protein>
    <submittedName>
        <fullName evidence="2">Uncharacterized protein</fullName>
    </submittedName>
</protein>
<reference evidence="2 3" key="1">
    <citation type="submission" date="2023-07" db="EMBL/GenBank/DDBJ databases">
        <title>Sequencing the genomes of 1000 actinobacteria strains.</title>
        <authorList>
            <person name="Klenk H.-P."/>
        </authorList>
    </citation>
    <scope>NUCLEOTIDE SEQUENCE [LARGE SCALE GENOMIC DNA]</scope>
    <source>
        <strain evidence="2 3">DSM 19426</strain>
    </source>
</reference>
<sequence>MNEPTIQLDVRPEVEEFVAAVRRHLADLPAEERDDLTEGLAADLSDLVAEQGPDVLGDPAAYAAELRAAAGLTPRGRLRPRGSLTDLLDDARDRTLGVLHRPGLAGVGGFLEAVRPVWWVARAWVAVQLLAMLNGGRPTPVPSVEGPAVGFLLLVVAAVLSVQLGRGRLWPRRPAWVRLTIVGLNAFAVLLTPVVLGQFPASGTYDVHDTSYPYVPGLSLDGTPVRNVYAYDRDGKPLVGVQLFDQDGQPLELDAGYVYDATGADVMPFPWYAEGGRYSEAYNVFPLPERTQYDQFEALPGAWHSPRPPRLVPPPLVAVPPVTLPSIEAGEKAREKAAATRRAGR</sequence>
<dbReference type="RefSeq" id="WP_310299300.1">
    <property type="nucleotide sequence ID" value="NZ_BAAAPS010000007.1"/>
</dbReference>
<proteinExistence type="predicted"/>
<evidence type="ECO:0000256" key="1">
    <source>
        <dbReference type="SAM" id="Phobius"/>
    </source>
</evidence>
<accession>A0ABU2BRW7</accession>
<dbReference type="Proteomes" id="UP001183648">
    <property type="component" value="Unassembled WGS sequence"/>
</dbReference>
<keyword evidence="1" id="KW-1133">Transmembrane helix</keyword>
<gene>
    <name evidence="2" type="ORF">J2S63_000941</name>
</gene>
<feature type="transmembrane region" description="Helical" evidence="1">
    <location>
        <begin position="148"/>
        <end position="164"/>
    </location>
</feature>
<name>A0ABU2BRW7_9ACTN</name>
<keyword evidence="3" id="KW-1185">Reference proteome</keyword>
<feature type="transmembrane region" description="Helical" evidence="1">
    <location>
        <begin position="176"/>
        <end position="196"/>
    </location>
</feature>
<keyword evidence="1" id="KW-0812">Transmembrane</keyword>
<evidence type="ECO:0000313" key="2">
    <source>
        <dbReference type="EMBL" id="MDR7361388.1"/>
    </source>
</evidence>
<organism evidence="2 3">
    <name type="scientific">Nocardioides marmoribigeumensis</name>
    <dbReference type="NCBI Taxonomy" id="433649"/>
    <lineage>
        <taxon>Bacteria</taxon>
        <taxon>Bacillati</taxon>
        <taxon>Actinomycetota</taxon>
        <taxon>Actinomycetes</taxon>
        <taxon>Propionibacteriales</taxon>
        <taxon>Nocardioidaceae</taxon>
        <taxon>Nocardioides</taxon>
    </lineage>
</organism>
<comment type="caution">
    <text evidence="2">The sequence shown here is derived from an EMBL/GenBank/DDBJ whole genome shotgun (WGS) entry which is preliminary data.</text>
</comment>